<gene>
    <name evidence="2" type="ORF">TWF696_003028</name>
</gene>
<feature type="signal peptide" evidence="1">
    <location>
        <begin position="1"/>
        <end position="17"/>
    </location>
</feature>
<accession>A0AAV9U1H2</accession>
<sequence length="258" mass="28790">MLLKATLAAVLVVTASTAVLPVTRDTQAPAHDNFLITPWEASSYTSTDYLKTVDDAWFRFEPAFPITLFGKTSNVIWFSMNGIMTVDEPVYSKPTVPEQKLPVDPKNCGNGGCLPDNSLAVFWRDLTLAAIEHSGLFSLSIIFNYHGHDGNGISHYHVWWRVLDKAAPTNSDPKNYKKGYREFGVTLWENKPGVFDITHTFDRNIENVQGIMGAQSFSGPSPQFIEVPISEVYAKGRTFCSLTIDTTKMNYNVTQVIQ</sequence>
<evidence type="ECO:0000256" key="1">
    <source>
        <dbReference type="SAM" id="SignalP"/>
    </source>
</evidence>
<evidence type="ECO:0000313" key="3">
    <source>
        <dbReference type="Proteomes" id="UP001375240"/>
    </source>
</evidence>
<proteinExistence type="predicted"/>
<name>A0AAV9U1H2_9PEZI</name>
<dbReference type="AlphaFoldDB" id="A0AAV9U1H2"/>
<keyword evidence="3" id="KW-1185">Reference proteome</keyword>
<evidence type="ECO:0000313" key="2">
    <source>
        <dbReference type="EMBL" id="KAK6332309.1"/>
    </source>
</evidence>
<keyword evidence="1" id="KW-0732">Signal</keyword>
<dbReference type="Proteomes" id="UP001375240">
    <property type="component" value="Unassembled WGS sequence"/>
</dbReference>
<feature type="chain" id="PRO_5043620180" evidence="1">
    <location>
        <begin position="18"/>
        <end position="258"/>
    </location>
</feature>
<dbReference type="EMBL" id="JAVHNQ010000015">
    <property type="protein sequence ID" value="KAK6332309.1"/>
    <property type="molecule type" value="Genomic_DNA"/>
</dbReference>
<organism evidence="2 3">
    <name type="scientific">Orbilia brochopaga</name>
    <dbReference type="NCBI Taxonomy" id="3140254"/>
    <lineage>
        <taxon>Eukaryota</taxon>
        <taxon>Fungi</taxon>
        <taxon>Dikarya</taxon>
        <taxon>Ascomycota</taxon>
        <taxon>Pezizomycotina</taxon>
        <taxon>Orbiliomycetes</taxon>
        <taxon>Orbiliales</taxon>
        <taxon>Orbiliaceae</taxon>
        <taxon>Orbilia</taxon>
    </lineage>
</organism>
<comment type="caution">
    <text evidence="2">The sequence shown here is derived from an EMBL/GenBank/DDBJ whole genome shotgun (WGS) entry which is preliminary data.</text>
</comment>
<reference evidence="2 3" key="1">
    <citation type="submission" date="2019-10" db="EMBL/GenBank/DDBJ databases">
        <authorList>
            <person name="Palmer J.M."/>
        </authorList>
    </citation>
    <scope>NUCLEOTIDE SEQUENCE [LARGE SCALE GENOMIC DNA]</scope>
    <source>
        <strain evidence="2 3">TWF696</strain>
    </source>
</reference>
<protein>
    <submittedName>
        <fullName evidence="2">Uncharacterized protein</fullName>
    </submittedName>
</protein>